<dbReference type="InterPro" id="IPR024074">
    <property type="entry name" value="AS_cat/multimer_dom_body"/>
</dbReference>
<dbReference type="SUPFAM" id="SSF69864">
    <property type="entry name" value="Argininosuccinate synthetase, C-terminal domain"/>
    <property type="match status" value="1"/>
</dbReference>
<dbReference type="GO" id="GO:0016579">
    <property type="term" value="P:protein deubiquitination"/>
    <property type="evidence" value="ECO:0007669"/>
    <property type="project" value="InterPro"/>
</dbReference>
<sequence length="603" mass="67646">MSSSICEPDLVYQIVMVSACAKMGNFTFARSLFDKMPHKNSIAGSAMTLGYAQSMLIHQGTTVNSDHYAAYIKDENTGQWWVFNDEHVSNPGHCPFGEGSSSSAAKPVQTESSVHLPSTESMNGVMNGDHINIGHILIMFLDAKRFCFTVKNSHYRAVKHARWKVTLKVFEVMKKMHHDNPIFSESGNQMMHRLAPLKQEIENGVQMLLPDPQVLLTLLSSLSSQSTIQKLGLKRKRSSGNFTVHRRNDRKKLKTDVLNEDTDMIISGISSGLDIAFHGGEKALDTFTADDMDSGKDNVKIIAKIWGLQPSSMAGIALRDVETCFHSKLLDAPKIYVHGSYFYLGLSESASAAFSLFLQQASFHVLFPAIMNIDVCFILVERMLDELLVLRPDSDCSTSSGVLFPTVQECKETTRKGFQSSVTKTTPGTQEQVQAVRSNYVLQFQFQEVQLKLLPWSNFAQFSEMILIAPHNSRLFYLLRCVLLRNRPLEMAYVNSEFDPKDFRIPDYIFVPGSEVKAVSHVPECLVIVFINSKSDASRRRLAVSRKELSLLSLLSELNEIGGGHGIRRIEIIESRLVGMKGRQNYETPGRTIFSLQLVNWNL</sequence>
<dbReference type="InterPro" id="IPR039844">
    <property type="entry name" value="URB1"/>
</dbReference>
<protein>
    <submittedName>
        <fullName evidence="3">Ubiquitin carboxyl-terminal hydrolase 26</fullName>
    </submittedName>
</protein>
<feature type="domain" description="Arginosuccinate synthase C-terminal" evidence="2">
    <location>
        <begin position="542"/>
        <end position="594"/>
    </location>
</feature>
<dbReference type="AlphaFoldDB" id="A0A438G9Q2"/>
<proteinExistence type="predicted"/>
<dbReference type="InterPro" id="IPR001394">
    <property type="entry name" value="Peptidase_C19_UCH"/>
</dbReference>
<dbReference type="Proteomes" id="UP000288805">
    <property type="component" value="Unassembled WGS sequence"/>
</dbReference>
<dbReference type="Pfam" id="PF00443">
    <property type="entry name" value="UCH"/>
    <property type="match status" value="1"/>
</dbReference>
<dbReference type="SUPFAM" id="SSF54001">
    <property type="entry name" value="Cysteine proteinases"/>
    <property type="match status" value="1"/>
</dbReference>
<dbReference type="PANTHER" id="PTHR13500:SF0">
    <property type="entry name" value="NUCLEOLAR PRE-RIBOSOMAL-ASSOCIATED PROTEIN 1"/>
    <property type="match status" value="1"/>
</dbReference>
<organism evidence="3 4">
    <name type="scientific">Vitis vinifera</name>
    <name type="common">Grape</name>
    <dbReference type="NCBI Taxonomy" id="29760"/>
    <lineage>
        <taxon>Eukaryota</taxon>
        <taxon>Viridiplantae</taxon>
        <taxon>Streptophyta</taxon>
        <taxon>Embryophyta</taxon>
        <taxon>Tracheophyta</taxon>
        <taxon>Spermatophyta</taxon>
        <taxon>Magnoliopsida</taxon>
        <taxon>eudicotyledons</taxon>
        <taxon>Gunneridae</taxon>
        <taxon>Pentapetalae</taxon>
        <taxon>rosids</taxon>
        <taxon>Vitales</taxon>
        <taxon>Vitaceae</taxon>
        <taxon>Viteae</taxon>
        <taxon>Vitis</taxon>
    </lineage>
</organism>
<dbReference type="Gene3D" id="3.90.70.10">
    <property type="entry name" value="Cysteine proteinases"/>
    <property type="match status" value="1"/>
</dbReference>
<dbReference type="PANTHER" id="PTHR13500">
    <property type="entry name" value="NUCLEOLAR PRERIBOSOMAL-ASSOCIATED PROTEIN 1"/>
    <property type="match status" value="1"/>
</dbReference>
<feature type="domain" description="Peptidase C19 ubiquitin carboxyl-terminal hydrolase" evidence="1">
    <location>
        <begin position="54"/>
        <end position="90"/>
    </location>
</feature>
<gene>
    <name evidence="3" type="primary">UBP26_0</name>
    <name evidence="3" type="ORF">CK203_056999</name>
</gene>
<dbReference type="InterPro" id="IPR038765">
    <property type="entry name" value="Papain-like_cys_pep_sf"/>
</dbReference>
<dbReference type="Gene3D" id="3.90.1260.10">
    <property type="entry name" value="Argininosuccinate synthetase, chain A, domain 2"/>
    <property type="match status" value="1"/>
</dbReference>
<evidence type="ECO:0000313" key="4">
    <source>
        <dbReference type="Proteomes" id="UP000288805"/>
    </source>
</evidence>
<evidence type="ECO:0000259" key="2">
    <source>
        <dbReference type="Pfam" id="PF20979"/>
    </source>
</evidence>
<dbReference type="UniPathway" id="UPA00068">
    <property type="reaction ID" value="UER00113"/>
</dbReference>
<evidence type="ECO:0000313" key="3">
    <source>
        <dbReference type="EMBL" id="RVW68943.1"/>
    </source>
</evidence>
<comment type="caution">
    <text evidence="3">The sequence shown here is derived from an EMBL/GenBank/DDBJ whole genome shotgun (WGS) entry which is preliminary data.</text>
</comment>
<name>A0A438G9Q2_VITVI</name>
<dbReference type="EMBL" id="QGNW01000513">
    <property type="protein sequence ID" value="RVW68943.1"/>
    <property type="molecule type" value="Genomic_DNA"/>
</dbReference>
<dbReference type="GO" id="GO:0004055">
    <property type="term" value="F:argininosuccinate synthase activity"/>
    <property type="evidence" value="ECO:0007669"/>
    <property type="project" value="InterPro"/>
</dbReference>
<reference evidence="3 4" key="1">
    <citation type="journal article" date="2018" name="PLoS Genet.">
        <title>Population sequencing reveals clonal diversity and ancestral inbreeding in the grapevine cultivar Chardonnay.</title>
        <authorList>
            <person name="Roach M.J."/>
            <person name="Johnson D.L."/>
            <person name="Bohlmann J."/>
            <person name="van Vuuren H.J."/>
            <person name="Jones S.J."/>
            <person name="Pretorius I.S."/>
            <person name="Schmidt S.A."/>
            <person name="Borneman A.R."/>
        </authorList>
    </citation>
    <scope>NUCLEOTIDE SEQUENCE [LARGE SCALE GENOMIC DNA]</scope>
    <source>
        <strain evidence="4">cv. Chardonnay</strain>
        <tissue evidence="3">Leaf</tissue>
    </source>
</reference>
<dbReference type="InterPro" id="IPR048268">
    <property type="entry name" value="Arginosuc_syn_C"/>
</dbReference>
<evidence type="ECO:0000259" key="1">
    <source>
        <dbReference type="Pfam" id="PF00443"/>
    </source>
</evidence>
<dbReference type="Pfam" id="PF20979">
    <property type="entry name" value="Arginosuc_syn_C"/>
    <property type="match status" value="1"/>
</dbReference>
<dbReference type="GO" id="GO:0006526">
    <property type="term" value="P:L-arginine biosynthetic process"/>
    <property type="evidence" value="ECO:0007669"/>
    <property type="project" value="UniProtKB-UniPathway"/>
</dbReference>
<dbReference type="GO" id="GO:0004843">
    <property type="term" value="F:cysteine-type deubiquitinase activity"/>
    <property type="evidence" value="ECO:0007669"/>
    <property type="project" value="InterPro"/>
</dbReference>
<accession>A0A438G9Q2</accession>
<keyword evidence="3" id="KW-0378">Hydrolase</keyword>